<dbReference type="RefSeq" id="WP_251969631.1">
    <property type="nucleotide sequence ID" value="NZ_AP025730.1"/>
</dbReference>
<evidence type="ECO:0008006" key="3">
    <source>
        <dbReference type="Google" id="ProtNLM"/>
    </source>
</evidence>
<name>A0ABM7YPB8_9BURK</name>
<dbReference type="EMBL" id="AP025730">
    <property type="protein sequence ID" value="BDI06351.1"/>
    <property type="molecule type" value="Genomic_DNA"/>
</dbReference>
<dbReference type="Proteomes" id="UP001057498">
    <property type="component" value="Chromosome"/>
</dbReference>
<evidence type="ECO:0000313" key="1">
    <source>
        <dbReference type="EMBL" id="BDI06351.1"/>
    </source>
</evidence>
<evidence type="ECO:0000313" key="2">
    <source>
        <dbReference type="Proteomes" id="UP001057498"/>
    </source>
</evidence>
<protein>
    <recommendedName>
        <fullName evidence="3">HEPN domain-containing protein</fullName>
    </recommendedName>
</protein>
<gene>
    <name evidence="1" type="ORF">CATMQ487_33210</name>
</gene>
<accession>A0ABM7YPB8</accession>
<proteinExistence type="predicted"/>
<sequence>MSMAKRPVDYTASCRRHWQDANTLLERNARPNAGQLIGLSVECGLKAVLIIRRSVEVAADGSIREDLQTHLPRIAQQALEMTTLADSRAGSGLRAAVPSLGKMHDWQVEHRYWRPSEVPLDSLPHWQAAAREMLNYLDNVISGDL</sequence>
<organism evidence="1 2">
    <name type="scientific">Sphaerotilus microaerophilus</name>
    <dbReference type="NCBI Taxonomy" id="2914710"/>
    <lineage>
        <taxon>Bacteria</taxon>
        <taxon>Pseudomonadati</taxon>
        <taxon>Pseudomonadota</taxon>
        <taxon>Betaproteobacteria</taxon>
        <taxon>Burkholderiales</taxon>
        <taxon>Sphaerotilaceae</taxon>
        <taxon>Sphaerotilus</taxon>
    </lineage>
</organism>
<reference evidence="1" key="1">
    <citation type="submission" date="2022-04" db="EMBL/GenBank/DDBJ databases">
        <title>Whole genome sequence of Sphaerotilus sp. FB-5.</title>
        <authorList>
            <person name="Takeda M."/>
            <person name="Narihara S."/>
            <person name="Akimoto M."/>
            <person name="Akimoto R."/>
            <person name="Nishiyashiki S."/>
            <person name="Murakami T."/>
        </authorList>
    </citation>
    <scope>NUCLEOTIDE SEQUENCE</scope>
    <source>
        <strain evidence="1">FB-5</strain>
    </source>
</reference>
<keyword evidence="2" id="KW-1185">Reference proteome</keyword>